<evidence type="ECO:0000256" key="14">
    <source>
        <dbReference type="RuleBase" id="RU361213"/>
    </source>
</evidence>
<keyword evidence="5 13" id="KW-0863">Zinc-finger</keyword>
<protein>
    <recommendedName>
        <fullName evidence="14">Chromatin modification-related protein</fullName>
    </recommendedName>
</protein>
<dbReference type="Gene3D" id="3.30.40.10">
    <property type="entry name" value="Zinc/RING finger domain, C3HC4 (zinc finger)"/>
    <property type="match status" value="1"/>
</dbReference>
<feature type="binding site" evidence="12">
    <location>
        <position position="221"/>
    </location>
    <ligand>
        <name>Zn(2+)</name>
        <dbReference type="ChEBI" id="CHEBI:29105"/>
        <label>2</label>
    </ligand>
</feature>
<reference evidence="17 18" key="1">
    <citation type="submission" date="2016-07" db="EMBL/GenBank/DDBJ databases">
        <title>Pervasive Adenine N6-methylation of Active Genes in Fungi.</title>
        <authorList>
            <consortium name="DOE Joint Genome Institute"/>
            <person name="Mondo S.J."/>
            <person name="Dannebaum R.O."/>
            <person name="Kuo R.C."/>
            <person name="Labutti K."/>
            <person name="Haridas S."/>
            <person name="Kuo A."/>
            <person name="Salamov A."/>
            <person name="Ahrendt S.R."/>
            <person name="Lipzen A."/>
            <person name="Sullivan W."/>
            <person name="Andreopoulos W.B."/>
            <person name="Clum A."/>
            <person name="Lindquist E."/>
            <person name="Daum C."/>
            <person name="Ramamoorthy G.K."/>
            <person name="Gryganskyi A."/>
            <person name="Culley D."/>
            <person name="Magnuson J.K."/>
            <person name="James T.Y."/>
            <person name="O'Malley M.A."/>
            <person name="Stajich J.E."/>
            <person name="Spatafora J.W."/>
            <person name="Visel A."/>
            <person name="Grigoriev I.V."/>
        </authorList>
    </citation>
    <scope>NUCLEOTIDE SEQUENCE [LARGE SCALE GENOMIC DNA]</scope>
    <source>
        <strain evidence="17 18">NRRL 3301</strain>
    </source>
</reference>
<accession>A0A1X2GQT0</accession>
<feature type="binding site" evidence="12">
    <location>
        <position position="216"/>
    </location>
    <ligand>
        <name>Zn(2+)</name>
        <dbReference type="ChEBI" id="CHEBI:29105"/>
        <label>2</label>
    </ligand>
</feature>
<comment type="similarity">
    <text evidence="2 14">Belongs to the ING family.</text>
</comment>
<feature type="region of interest" description="Disordered" evidence="15">
    <location>
        <begin position="129"/>
        <end position="193"/>
    </location>
</feature>
<comment type="function">
    <text evidence="14">Component of an histone acetyltransferase complex.</text>
</comment>
<feature type="binding site" evidence="12">
    <location>
        <position position="203"/>
    </location>
    <ligand>
        <name>Zn(2+)</name>
        <dbReference type="ChEBI" id="CHEBI:29105"/>
        <label>1</label>
    </ligand>
</feature>
<dbReference type="CDD" id="cd16858">
    <property type="entry name" value="ING_ING3_Yng2p"/>
    <property type="match status" value="1"/>
</dbReference>
<comment type="caution">
    <text evidence="17">The sequence shown here is derived from an EMBL/GenBank/DDBJ whole genome shotgun (WGS) entry which is preliminary data.</text>
</comment>
<dbReference type="InterPro" id="IPR001965">
    <property type="entry name" value="Znf_PHD"/>
</dbReference>
<feature type="binding site" evidence="12">
    <location>
        <position position="243"/>
    </location>
    <ligand>
        <name>Zn(2+)</name>
        <dbReference type="ChEBI" id="CHEBI:29105"/>
        <label>2</label>
    </ligand>
</feature>
<dbReference type="Gene3D" id="6.10.140.1740">
    <property type="match status" value="1"/>
</dbReference>
<feature type="site" description="Histone H3K4me3 binding" evidence="11">
    <location>
        <position position="202"/>
    </location>
</feature>
<dbReference type="AlphaFoldDB" id="A0A1X2GQT0"/>
<feature type="site" description="Histone H3K4me3 binding" evidence="11">
    <location>
        <position position="217"/>
    </location>
</feature>
<dbReference type="InterPro" id="IPR028651">
    <property type="entry name" value="ING_fam"/>
</dbReference>
<dbReference type="OrthoDB" id="5411773at2759"/>
<keyword evidence="18" id="KW-1185">Reference proteome</keyword>
<dbReference type="GO" id="GO:0006355">
    <property type="term" value="P:regulation of DNA-templated transcription"/>
    <property type="evidence" value="ECO:0007669"/>
    <property type="project" value="TreeGrafter"/>
</dbReference>
<sequence>MSVSIADIFEDYVESLANLPSEIDQHMHELRSMDEHFQRYRDVYGKQKRKYLKLMRTTVNDENAAVSPSTPLPRPSSPSRRQLETDFRAALQKQDQKIELAMRMYDLISRHIERIDNQMAKSQLVPKEWMHSPQDPVTSHASPSSTSLRIHSSTHSNSSTSTLQSRRRPPLDPAWSREPSRRKTLMNGQQSQSRKRVHEPRYCYCNQVSFGDMVACDGANCEKEWFHYSCVGLNEPPQGKWFCEDCAEQDELHRFTY</sequence>
<dbReference type="GO" id="GO:0005634">
    <property type="term" value="C:nucleus"/>
    <property type="evidence" value="ECO:0007669"/>
    <property type="project" value="UniProtKB-SubCell"/>
</dbReference>
<dbReference type="Proteomes" id="UP000242146">
    <property type="component" value="Unassembled WGS sequence"/>
</dbReference>
<feature type="compositionally biased region" description="Low complexity" evidence="15">
    <location>
        <begin position="147"/>
        <end position="164"/>
    </location>
</feature>
<evidence type="ECO:0000256" key="2">
    <source>
        <dbReference type="ARBA" id="ARBA00010210"/>
    </source>
</evidence>
<feature type="binding site" evidence="12">
    <location>
        <position position="227"/>
    </location>
    <ligand>
        <name>Zn(2+)</name>
        <dbReference type="ChEBI" id="CHEBI:29105"/>
        <label>1</label>
    </ligand>
</feature>
<dbReference type="CDD" id="cd15505">
    <property type="entry name" value="PHD_ING"/>
    <property type="match status" value="1"/>
</dbReference>
<evidence type="ECO:0000313" key="17">
    <source>
        <dbReference type="EMBL" id="ORX59443.1"/>
    </source>
</evidence>
<gene>
    <name evidence="17" type="ORF">DM01DRAFT_1300745</name>
</gene>
<feature type="binding site" evidence="12">
    <location>
        <position position="230"/>
    </location>
    <ligand>
        <name>Zn(2+)</name>
        <dbReference type="ChEBI" id="CHEBI:29105"/>
        <label>1</label>
    </ligand>
</feature>
<evidence type="ECO:0000256" key="1">
    <source>
        <dbReference type="ARBA" id="ARBA00004123"/>
    </source>
</evidence>
<evidence type="ECO:0000256" key="11">
    <source>
        <dbReference type="PIRSR" id="PIRSR628651-50"/>
    </source>
</evidence>
<evidence type="ECO:0000256" key="5">
    <source>
        <dbReference type="ARBA" id="ARBA00022771"/>
    </source>
</evidence>
<feature type="site" description="Histone H3K4me3 binding" evidence="11">
    <location>
        <position position="225"/>
    </location>
</feature>
<dbReference type="InterPro" id="IPR019787">
    <property type="entry name" value="Znf_PHD-finger"/>
</dbReference>
<dbReference type="GO" id="GO:0006325">
    <property type="term" value="P:chromatin organization"/>
    <property type="evidence" value="ECO:0007669"/>
    <property type="project" value="UniProtKB-KW"/>
</dbReference>
<dbReference type="InterPro" id="IPR024610">
    <property type="entry name" value="ING_N_histone-binding"/>
</dbReference>
<dbReference type="SMART" id="SM00249">
    <property type="entry name" value="PHD"/>
    <property type="match status" value="1"/>
</dbReference>
<evidence type="ECO:0000256" key="4">
    <source>
        <dbReference type="ARBA" id="ARBA00022723"/>
    </source>
</evidence>
<organism evidence="17 18">
    <name type="scientific">Hesseltinella vesiculosa</name>
    <dbReference type="NCBI Taxonomy" id="101127"/>
    <lineage>
        <taxon>Eukaryota</taxon>
        <taxon>Fungi</taxon>
        <taxon>Fungi incertae sedis</taxon>
        <taxon>Mucoromycota</taxon>
        <taxon>Mucoromycotina</taxon>
        <taxon>Mucoromycetes</taxon>
        <taxon>Mucorales</taxon>
        <taxon>Cunninghamellaceae</taxon>
        <taxon>Hesseltinella</taxon>
    </lineage>
</organism>
<comment type="domain">
    <text evidence="14">The PHD-type zinc finger mediates the binding to H3K4me3.</text>
</comment>
<evidence type="ECO:0000256" key="12">
    <source>
        <dbReference type="PIRSR" id="PIRSR628651-51"/>
    </source>
</evidence>
<keyword evidence="8" id="KW-0805">Transcription regulation</keyword>
<keyword evidence="10 14" id="KW-0539">Nucleus</keyword>
<evidence type="ECO:0000256" key="13">
    <source>
        <dbReference type="PROSITE-ProRule" id="PRU00146"/>
    </source>
</evidence>
<evidence type="ECO:0000256" key="8">
    <source>
        <dbReference type="ARBA" id="ARBA00023015"/>
    </source>
</evidence>
<feature type="region of interest" description="Disordered" evidence="15">
    <location>
        <begin position="62"/>
        <end position="82"/>
    </location>
</feature>
<dbReference type="InterPro" id="IPR019786">
    <property type="entry name" value="Zinc_finger_PHD-type_CS"/>
</dbReference>
<evidence type="ECO:0000256" key="15">
    <source>
        <dbReference type="SAM" id="MobiDB-lite"/>
    </source>
</evidence>
<name>A0A1X2GQT0_9FUNG</name>
<dbReference type="PANTHER" id="PTHR10333">
    <property type="entry name" value="INHIBITOR OF GROWTH PROTEIN"/>
    <property type="match status" value="1"/>
</dbReference>
<dbReference type="InterPro" id="IPR059153">
    <property type="entry name" value="NSD_PHD-1st"/>
</dbReference>
<dbReference type="GO" id="GO:0008270">
    <property type="term" value="F:zinc ion binding"/>
    <property type="evidence" value="ECO:0007669"/>
    <property type="project" value="UniProtKB-KW"/>
</dbReference>
<dbReference type="Pfam" id="PF12998">
    <property type="entry name" value="ING"/>
    <property type="match status" value="1"/>
</dbReference>
<dbReference type="STRING" id="101127.A0A1X2GQT0"/>
<keyword evidence="9" id="KW-0804">Transcription</keyword>
<keyword evidence="6 12" id="KW-0862">Zinc</keyword>
<feature type="binding site" evidence="12">
    <location>
        <position position="205"/>
    </location>
    <ligand>
        <name>Zn(2+)</name>
        <dbReference type="ChEBI" id="CHEBI:29105"/>
        <label>1</label>
    </ligand>
</feature>
<evidence type="ECO:0000313" key="18">
    <source>
        <dbReference type="Proteomes" id="UP000242146"/>
    </source>
</evidence>
<keyword evidence="3" id="KW-0341">Growth regulation</keyword>
<feature type="domain" description="PHD-type" evidence="16">
    <location>
        <begin position="200"/>
        <end position="249"/>
    </location>
</feature>
<feature type="binding site" evidence="12">
    <location>
        <position position="246"/>
    </location>
    <ligand>
        <name>Zn(2+)</name>
        <dbReference type="ChEBI" id="CHEBI:29105"/>
        <label>2</label>
    </ligand>
</feature>
<evidence type="ECO:0000256" key="6">
    <source>
        <dbReference type="ARBA" id="ARBA00022833"/>
    </source>
</evidence>
<dbReference type="SMART" id="SM01408">
    <property type="entry name" value="ING"/>
    <property type="match status" value="1"/>
</dbReference>
<proteinExistence type="inferred from homology"/>
<dbReference type="PROSITE" id="PS50016">
    <property type="entry name" value="ZF_PHD_2"/>
    <property type="match status" value="1"/>
</dbReference>
<feature type="compositionally biased region" description="Polar residues" evidence="15">
    <location>
        <begin position="135"/>
        <end position="146"/>
    </location>
</feature>
<evidence type="ECO:0000256" key="10">
    <source>
        <dbReference type="ARBA" id="ARBA00023242"/>
    </source>
</evidence>
<keyword evidence="7 14" id="KW-0156">Chromatin regulator</keyword>
<dbReference type="EMBL" id="MCGT01000005">
    <property type="protein sequence ID" value="ORX59443.1"/>
    <property type="molecule type" value="Genomic_DNA"/>
</dbReference>
<dbReference type="InterPro" id="IPR011011">
    <property type="entry name" value="Znf_FYVE_PHD"/>
</dbReference>
<evidence type="ECO:0000259" key="16">
    <source>
        <dbReference type="PROSITE" id="PS50016"/>
    </source>
</evidence>
<evidence type="ECO:0000256" key="9">
    <source>
        <dbReference type="ARBA" id="ARBA00023163"/>
    </source>
</evidence>
<feature type="site" description="Histone H3K4me3 binding" evidence="11">
    <location>
        <position position="213"/>
    </location>
</feature>
<comment type="subcellular location">
    <subcellularLocation>
        <location evidence="1 14">Nucleus</location>
    </subcellularLocation>
</comment>
<dbReference type="PROSITE" id="PS01359">
    <property type="entry name" value="ZF_PHD_1"/>
    <property type="match status" value="1"/>
</dbReference>
<dbReference type="SUPFAM" id="SSF57903">
    <property type="entry name" value="FYVE/PHD zinc finger"/>
    <property type="match status" value="1"/>
</dbReference>
<comment type="subunit">
    <text evidence="14">Component of an histone acetyltransferase complex. Interacts with H3K4me3 and to a lesser extent with H3K4me2.</text>
</comment>
<dbReference type="Pfam" id="PF23011">
    <property type="entry name" value="PHD-1st_NSD"/>
    <property type="match status" value="1"/>
</dbReference>
<evidence type="ECO:0000256" key="3">
    <source>
        <dbReference type="ARBA" id="ARBA00022604"/>
    </source>
</evidence>
<dbReference type="InterPro" id="IPR013083">
    <property type="entry name" value="Znf_RING/FYVE/PHD"/>
</dbReference>
<evidence type="ECO:0000256" key="7">
    <source>
        <dbReference type="ARBA" id="ARBA00022853"/>
    </source>
</evidence>
<keyword evidence="4 12" id="KW-0479">Metal-binding</keyword>
<dbReference type="PANTHER" id="PTHR10333:SF103">
    <property type="entry name" value="INHIBITOR OF GROWTH PROTEIN 3"/>
    <property type="match status" value="1"/>
</dbReference>